<dbReference type="Gene3D" id="3.20.20.80">
    <property type="entry name" value="Glycosidases"/>
    <property type="match status" value="1"/>
</dbReference>
<organism evidence="3 4">
    <name type="scientific">Ceratocystis fimbriata f. sp. platani</name>
    <dbReference type="NCBI Taxonomy" id="88771"/>
    <lineage>
        <taxon>Eukaryota</taxon>
        <taxon>Fungi</taxon>
        <taxon>Dikarya</taxon>
        <taxon>Ascomycota</taxon>
        <taxon>Pezizomycotina</taxon>
        <taxon>Sordariomycetes</taxon>
        <taxon>Hypocreomycetidae</taxon>
        <taxon>Microascales</taxon>
        <taxon>Ceratocystidaceae</taxon>
        <taxon>Ceratocystis</taxon>
    </lineage>
</organism>
<dbReference type="Gene3D" id="2.60.40.1180">
    <property type="entry name" value="Golgi alpha-mannosidase II"/>
    <property type="match status" value="1"/>
</dbReference>
<name>A0A0F8AZ05_CERFI</name>
<proteinExistence type="predicted"/>
<dbReference type="InterPro" id="IPR013780">
    <property type="entry name" value="Glyco_hydro_b"/>
</dbReference>
<evidence type="ECO:0000256" key="1">
    <source>
        <dbReference type="SAM" id="SignalP"/>
    </source>
</evidence>
<dbReference type="Pfam" id="PF14587">
    <property type="entry name" value="Glyco_hydr_30_2"/>
    <property type="match status" value="1"/>
</dbReference>
<comment type="caution">
    <text evidence="3">The sequence shown here is derived from an EMBL/GenBank/DDBJ whole genome shotgun (WGS) entry which is preliminary data.</text>
</comment>
<dbReference type="Proteomes" id="UP000034841">
    <property type="component" value="Unassembled WGS sequence"/>
</dbReference>
<protein>
    <submittedName>
        <fullName evidence="3">Endo-beta-1 6-galactanase</fullName>
        <ecNumber evidence="3">3.2.1.164</ecNumber>
    </submittedName>
</protein>
<dbReference type="EMBL" id="LBBL01000219">
    <property type="protein sequence ID" value="KKF93651.1"/>
    <property type="molecule type" value="Genomic_DNA"/>
</dbReference>
<dbReference type="PANTHER" id="PTHR42767">
    <property type="entry name" value="ENDO-BETA-1,6-GALACTANASE"/>
    <property type="match status" value="1"/>
</dbReference>
<keyword evidence="3" id="KW-0326">Glycosidase</keyword>
<keyword evidence="3" id="KW-0378">Hydrolase</keyword>
<reference evidence="3 4" key="1">
    <citation type="submission" date="2015-04" db="EMBL/GenBank/DDBJ databases">
        <title>Genome sequence of Ceratocystis platani, a major pathogen of plane trees.</title>
        <authorList>
            <person name="Belbahri L."/>
        </authorList>
    </citation>
    <scope>NUCLEOTIDE SEQUENCE [LARGE SCALE GENOMIC DNA]</scope>
    <source>
        <strain evidence="3 4">CFO</strain>
    </source>
</reference>
<keyword evidence="4" id="KW-1185">Reference proteome</keyword>
<dbReference type="InterPro" id="IPR039514">
    <property type="entry name" value="6GAL-like"/>
</dbReference>
<keyword evidence="1" id="KW-0732">Signal</keyword>
<accession>A0A0F8AZ05</accession>
<dbReference type="PANTHER" id="PTHR42767:SF1">
    <property type="entry name" value="ENDO-BETA-1,6-GALACTANASE-LIKE DOMAIN-CONTAINING PROTEIN"/>
    <property type="match status" value="1"/>
</dbReference>
<dbReference type="GO" id="GO:0004553">
    <property type="term" value="F:hydrolase activity, hydrolyzing O-glycosyl compounds"/>
    <property type="evidence" value="ECO:0007669"/>
    <property type="project" value="InterPro"/>
</dbReference>
<evidence type="ECO:0000259" key="2">
    <source>
        <dbReference type="Pfam" id="PF14587"/>
    </source>
</evidence>
<feature type="domain" description="Endo-beta-1,6-galactanase-like" evidence="2">
    <location>
        <begin position="22"/>
        <end position="258"/>
    </location>
</feature>
<dbReference type="OrthoDB" id="2012278at2759"/>
<dbReference type="AlphaFoldDB" id="A0A0F8AZ05"/>
<sequence length="484" mass="52735">MSAAMLLSTLLAASTVQLAAAEVKIKVDPAITYPGWEGWGTSLAWWAAVFGDRDDLADAFFSLKETKLNDQTLPGLGFTIARYNAGACTKNQVNNVGINITTSMIPSRAMEGFWLNDESADINSASWDWEVDKNQRLMLSKAVERGVTHTELFSNSPMWWMLENLNPAGGNDGGSNLLPEFFAKHADYLAAVAEKAARDWGVTFTTIEPFNEPMANWWKGPTGTQEGCHIDRDSQAKIIGHLAEAMKTRSLTKSTIAASDENHFQETVDTWKAIGPTAQGQVTRINAHGYQAAQNDARKELWKIASEAKKDLWTSEHGENDATGAKMVNSIMLDLRLMHPNGWVYWQVLDGGGWGLIDADNEAKTIKGATAKYYALAHFSRHIRPGMTLLETGSDSVVAAYDASTKKLAIVAANFGETDTFSFDISSFKNVPAAGTAVPAWETILADTGARYASNTKNTISGTQFGASLEKNSVQTFEIEGLTL</sequence>
<dbReference type="InterPro" id="IPR039743">
    <property type="entry name" value="6GAL/EXGAL"/>
</dbReference>
<feature type="chain" id="PRO_5002527382" evidence="1">
    <location>
        <begin position="22"/>
        <end position="484"/>
    </location>
</feature>
<feature type="signal peptide" evidence="1">
    <location>
        <begin position="1"/>
        <end position="21"/>
    </location>
</feature>
<evidence type="ECO:0000313" key="3">
    <source>
        <dbReference type="EMBL" id="KKF93651.1"/>
    </source>
</evidence>
<dbReference type="SUPFAM" id="SSF51445">
    <property type="entry name" value="(Trans)glycosidases"/>
    <property type="match status" value="1"/>
</dbReference>
<dbReference type="EC" id="3.2.1.164" evidence="3"/>
<gene>
    <name evidence="3" type="primary">6GAL</name>
    <name evidence="3" type="ORF">CFO_g3993</name>
</gene>
<evidence type="ECO:0000313" key="4">
    <source>
        <dbReference type="Proteomes" id="UP000034841"/>
    </source>
</evidence>
<dbReference type="InterPro" id="IPR017853">
    <property type="entry name" value="GH"/>
</dbReference>